<feature type="compositionally biased region" description="Basic and acidic residues" evidence="6">
    <location>
        <begin position="162"/>
        <end position="173"/>
    </location>
</feature>
<dbReference type="PANTHER" id="PTHR12225">
    <property type="entry name" value="ADHESION REGULATING MOLECULE 1 110 KDA CELL MEMBRANE GLYCOPROTEIN"/>
    <property type="match status" value="1"/>
</dbReference>
<dbReference type="Proteomes" id="UP000053110">
    <property type="component" value="Unassembled WGS sequence"/>
</dbReference>
<dbReference type="InterPro" id="IPR006773">
    <property type="entry name" value="Rpn13/ADRM1"/>
</dbReference>
<gene>
    <name evidence="8" type="ORF">BGT96224_2352</name>
    <name evidence="9" type="ORF">BGT96224V2_LOCUS4841</name>
</gene>
<organism evidence="9">
    <name type="scientific">Blumeria graminis f. sp. tritici 96224</name>
    <dbReference type="NCBI Taxonomy" id="1268274"/>
    <lineage>
        <taxon>Eukaryota</taxon>
        <taxon>Fungi</taxon>
        <taxon>Dikarya</taxon>
        <taxon>Ascomycota</taxon>
        <taxon>Pezizomycotina</taxon>
        <taxon>Leotiomycetes</taxon>
        <taxon>Erysiphales</taxon>
        <taxon>Erysiphaceae</taxon>
        <taxon>Blumeria</taxon>
    </lineage>
</organism>
<accession>A0A061HFF3</accession>
<dbReference type="PANTHER" id="PTHR12225:SF0">
    <property type="entry name" value="PROTEASOMAL UBIQUITIN RECEPTOR ADRM1"/>
    <property type="match status" value="1"/>
</dbReference>
<feature type="region of interest" description="Disordered" evidence="6">
    <location>
        <begin position="148"/>
        <end position="190"/>
    </location>
</feature>
<dbReference type="InterPro" id="IPR044868">
    <property type="entry name" value="Rpn13/ADRM1_Pru"/>
</dbReference>
<feature type="compositionally biased region" description="Acidic residues" evidence="6">
    <location>
        <begin position="151"/>
        <end position="161"/>
    </location>
</feature>
<evidence type="ECO:0000313" key="10">
    <source>
        <dbReference type="Proteomes" id="UP000053110"/>
    </source>
</evidence>
<evidence type="ECO:0000256" key="4">
    <source>
        <dbReference type="ARBA" id="ARBA00022942"/>
    </source>
</evidence>
<dbReference type="Pfam" id="PF04683">
    <property type="entry name" value="Rpn13_ADRM1_Pru"/>
    <property type="match status" value="1"/>
</dbReference>
<name>A0A061HFF3_BLUGR</name>
<dbReference type="GO" id="GO:0008541">
    <property type="term" value="C:proteasome regulatory particle, lid subcomplex"/>
    <property type="evidence" value="ECO:0007669"/>
    <property type="project" value="TreeGrafter"/>
</dbReference>
<evidence type="ECO:0000256" key="3">
    <source>
        <dbReference type="ARBA" id="ARBA00022490"/>
    </source>
</evidence>
<dbReference type="Gene3D" id="2.30.29.70">
    <property type="entry name" value="Proteasomal ubiquitin receptor Rpn13/ADRM1"/>
    <property type="match status" value="1"/>
</dbReference>
<evidence type="ECO:0000256" key="5">
    <source>
        <dbReference type="ARBA" id="ARBA00023242"/>
    </source>
</evidence>
<dbReference type="PROSITE" id="PS51917">
    <property type="entry name" value="PRU"/>
    <property type="match status" value="1"/>
</dbReference>
<evidence type="ECO:0000256" key="1">
    <source>
        <dbReference type="ARBA" id="ARBA00004123"/>
    </source>
</evidence>
<dbReference type="GO" id="GO:0005737">
    <property type="term" value="C:cytoplasm"/>
    <property type="evidence" value="ECO:0007669"/>
    <property type="project" value="UniProtKB-SubCell"/>
</dbReference>
<evidence type="ECO:0000256" key="6">
    <source>
        <dbReference type="SAM" id="MobiDB-lite"/>
    </source>
</evidence>
<comment type="subcellular location">
    <subcellularLocation>
        <location evidence="2">Cytoplasm</location>
    </subcellularLocation>
    <subcellularLocation>
        <location evidence="1">Nucleus</location>
    </subcellularLocation>
</comment>
<feature type="domain" description="Pru" evidence="7">
    <location>
        <begin position="1"/>
        <end position="132"/>
    </location>
</feature>
<evidence type="ECO:0000259" key="7">
    <source>
        <dbReference type="PROSITE" id="PS51917"/>
    </source>
</evidence>
<dbReference type="OrthoDB" id="340431at2759"/>
<reference evidence="8" key="2">
    <citation type="submission" date="2013-01" db="EMBL/GenBank/DDBJ databases">
        <title>The wheat powdery mildew genome reveals unique evolution of an obligate biotroph.</title>
        <authorList>
            <person name="Oberhaensli S."/>
            <person name="Wicker T."/>
            <person name="Keller B."/>
        </authorList>
    </citation>
    <scope>NUCLEOTIDE SEQUENCE</scope>
    <source>
        <strain evidence="8">96224</strain>
    </source>
</reference>
<proteinExistence type="predicted"/>
<reference evidence="10" key="1">
    <citation type="journal article" date="2013" name="Nat. Genet.">
        <title>The wheat powdery mildew genome shows the unique evolution of an obligate biotroph.</title>
        <authorList>
            <person name="Wicker T."/>
            <person name="Oberhaensli S."/>
            <person name="Parlange F."/>
            <person name="Buchmann J.P."/>
            <person name="Shatalina M."/>
            <person name="Roffler S."/>
            <person name="Ben-David R."/>
            <person name="Dolezel J."/>
            <person name="Simkova H."/>
            <person name="Schulze-Lefert P."/>
            <person name="Spanu P.D."/>
            <person name="Bruggmann R."/>
            <person name="Amselem J."/>
            <person name="Quesneville H."/>
            <person name="Ver Loren van Themaat E."/>
            <person name="Paape T."/>
            <person name="Shimizu K.K."/>
            <person name="Keller B."/>
        </authorList>
    </citation>
    <scope>NUCLEOTIDE SEQUENCE [LARGE SCALE GENOMIC DNA]</scope>
    <source>
        <strain evidence="10">96224</strain>
    </source>
</reference>
<dbReference type="GO" id="GO:0005634">
    <property type="term" value="C:nucleus"/>
    <property type="evidence" value="ECO:0007669"/>
    <property type="project" value="UniProtKB-SubCell"/>
</dbReference>
<evidence type="ECO:0000256" key="2">
    <source>
        <dbReference type="ARBA" id="ARBA00004496"/>
    </source>
</evidence>
<dbReference type="EMBL" id="UIGY01000136">
    <property type="protein sequence ID" value="SUZ11682.1"/>
    <property type="molecule type" value="Genomic_DNA"/>
</dbReference>
<keyword evidence="4" id="KW-0647">Proteasome</keyword>
<evidence type="ECO:0000313" key="8">
    <source>
        <dbReference type="EMBL" id="EPQ63566.1"/>
    </source>
</evidence>
<reference evidence="9" key="3">
    <citation type="submission" date="2018-07" db="EMBL/GenBank/DDBJ databases">
        <authorList>
            <person name="Quirk P.G."/>
            <person name="Krulwich T.A."/>
        </authorList>
    </citation>
    <scope>NUCLEOTIDE SEQUENCE</scope>
    <source>
        <strain evidence="9">96224</strain>
    </source>
</reference>
<dbReference type="Gene3D" id="1.10.2020.20">
    <property type="match status" value="1"/>
</dbReference>
<dbReference type="EMBL" id="KE375108">
    <property type="protein sequence ID" value="EPQ63566.1"/>
    <property type="molecule type" value="Genomic_DNA"/>
</dbReference>
<dbReference type="InterPro" id="IPR038633">
    <property type="entry name" value="Rpn13/ADRM1_Pru_sf"/>
</dbReference>
<dbReference type="GO" id="GO:0070628">
    <property type="term" value="F:proteasome binding"/>
    <property type="evidence" value="ECO:0007669"/>
    <property type="project" value="TreeGrafter"/>
</dbReference>
<dbReference type="InterPro" id="IPR038108">
    <property type="entry name" value="RPN13_DEUBAD_sf"/>
</dbReference>
<protein>
    <submittedName>
        <fullName evidence="9">Bgt-2352</fullName>
    </submittedName>
</protein>
<dbReference type="GO" id="GO:0061133">
    <property type="term" value="F:endopeptidase activator activity"/>
    <property type="evidence" value="ECO:0007669"/>
    <property type="project" value="TreeGrafter"/>
</dbReference>
<dbReference type="AlphaFoldDB" id="A0A061HFF3"/>
<keyword evidence="5" id="KW-0539">Nucleus</keyword>
<evidence type="ECO:0000313" key="9">
    <source>
        <dbReference type="EMBL" id="SUZ11682.1"/>
    </source>
</evidence>
<sequence>MASNPLITFKAGTCVVDQSSRPYKVIPNPKLGFLYLYAEENLIHFCWRERGKSVHDEQNLDLVILPADCRFIPYDDAPAHVNGRFFVLKFSSSPQRYLFWLQSKPYETKYASRFSERDLSIGRVVDRLLQGEEFDVAAELAAIRGNGYDDHLDDGDEPMEDIEGHGHSSEHHGGGGSGGAGPDATGGDIRREGANAREAGADGGRANLQSEAMDATTIVRNFLHSLEDNPVLPERMPNQPCLSLGDLLSSSTTVPILESASHLFIDRLLAFLPPSLVNTGPNAPPLSLDEKKLLVHRVLRSPYFHQSLEGLTMAIRDGGLPSLADALQLKVANGGWVSGGTMPLGGGEAMTAFLNGVKHRVEEDDQP</sequence>
<dbReference type="HOGENOM" id="CLU_041798_4_0_1"/>
<keyword evidence="3" id="KW-0963">Cytoplasm</keyword>